<dbReference type="AlphaFoldDB" id="A0A2G9UL95"/>
<dbReference type="Gene3D" id="3.10.10.10">
    <property type="entry name" value="HIV Type 1 Reverse Transcriptase, subunit A, domain 1"/>
    <property type="match status" value="1"/>
</dbReference>
<dbReference type="SUPFAM" id="SSF56672">
    <property type="entry name" value="DNA/RNA polymerases"/>
    <property type="match status" value="1"/>
</dbReference>
<protein>
    <recommendedName>
        <fullName evidence="3">Reverse transcriptase domain-containing protein</fullName>
    </recommendedName>
</protein>
<dbReference type="InterPro" id="IPR050951">
    <property type="entry name" value="Retrovirus_Pol_polyprotein"/>
</dbReference>
<evidence type="ECO:0000313" key="1">
    <source>
        <dbReference type="EMBL" id="PIO70502.1"/>
    </source>
</evidence>
<evidence type="ECO:0000313" key="2">
    <source>
        <dbReference type="Proteomes" id="UP000230423"/>
    </source>
</evidence>
<proteinExistence type="predicted"/>
<dbReference type="PANTHER" id="PTHR37984:SF5">
    <property type="entry name" value="PROTEIN NYNRIN-LIKE"/>
    <property type="match status" value="1"/>
</dbReference>
<gene>
    <name evidence="1" type="ORF">TELCIR_07643</name>
</gene>
<name>A0A2G9UL95_TELCI</name>
<accession>A0A2G9UL95</accession>
<dbReference type="Proteomes" id="UP000230423">
    <property type="component" value="Unassembled WGS sequence"/>
</dbReference>
<dbReference type="Gene3D" id="3.30.70.270">
    <property type="match status" value="1"/>
</dbReference>
<dbReference type="EMBL" id="KZ346249">
    <property type="protein sequence ID" value="PIO70502.1"/>
    <property type="molecule type" value="Genomic_DNA"/>
</dbReference>
<dbReference type="PANTHER" id="PTHR37984">
    <property type="entry name" value="PROTEIN CBG26694"/>
    <property type="match status" value="1"/>
</dbReference>
<evidence type="ECO:0008006" key="3">
    <source>
        <dbReference type="Google" id="ProtNLM"/>
    </source>
</evidence>
<dbReference type="OrthoDB" id="5919961at2759"/>
<organism evidence="1 2">
    <name type="scientific">Teladorsagia circumcincta</name>
    <name type="common">Brown stomach worm</name>
    <name type="synonym">Ostertagia circumcincta</name>
    <dbReference type="NCBI Taxonomy" id="45464"/>
    <lineage>
        <taxon>Eukaryota</taxon>
        <taxon>Metazoa</taxon>
        <taxon>Ecdysozoa</taxon>
        <taxon>Nematoda</taxon>
        <taxon>Chromadorea</taxon>
        <taxon>Rhabditida</taxon>
        <taxon>Rhabditina</taxon>
        <taxon>Rhabditomorpha</taxon>
        <taxon>Strongyloidea</taxon>
        <taxon>Trichostrongylidae</taxon>
        <taxon>Teladorsagia</taxon>
    </lineage>
</organism>
<reference evidence="1 2" key="1">
    <citation type="submission" date="2015-09" db="EMBL/GenBank/DDBJ databases">
        <title>Draft genome of the parasitic nematode Teladorsagia circumcincta isolate WARC Sus (inbred).</title>
        <authorList>
            <person name="Mitreva M."/>
        </authorList>
    </citation>
    <scope>NUCLEOTIDE SEQUENCE [LARGE SCALE GENOMIC DNA]</scope>
    <source>
        <strain evidence="1 2">S</strain>
    </source>
</reference>
<sequence>MYQGEGNPTAKTRCPPRFQKEAPRAIRIRLQLDEEIDRLLAEQVFSAVDYSAWAAPIVVIKKANGTLRLCADLSTCLNEALMQHQHPLPTPDDVFTNFHSGSTSTQIDFADVYLQIEDDDEAKELLTFNTHRGLKLRCNPLPSSVKSAPGIFQ</sequence>
<dbReference type="InterPro" id="IPR043502">
    <property type="entry name" value="DNA/RNA_pol_sf"/>
</dbReference>
<keyword evidence="2" id="KW-1185">Reference proteome</keyword>
<dbReference type="InterPro" id="IPR043128">
    <property type="entry name" value="Rev_trsase/Diguanyl_cyclase"/>
</dbReference>